<dbReference type="InterPro" id="IPR011009">
    <property type="entry name" value="Kinase-like_dom_sf"/>
</dbReference>
<evidence type="ECO:0000313" key="5">
    <source>
        <dbReference type="RefSeq" id="XP_037886318.1"/>
    </source>
</evidence>
<feature type="region of interest" description="Disordered" evidence="2">
    <location>
        <begin position="665"/>
        <end position="689"/>
    </location>
</feature>
<dbReference type="InterPro" id="IPR051744">
    <property type="entry name" value="AP2_assoc_SerThr_kinase"/>
</dbReference>
<feature type="region of interest" description="Disordered" evidence="2">
    <location>
        <begin position="1107"/>
        <end position="1142"/>
    </location>
</feature>
<keyword evidence="4" id="KW-1185">Reference proteome</keyword>
<dbReference type="Proteomes" id="UP000092443">
    <property type="component" value="Unplaced"/>
</dbReference>
<keyword evidence="1" id="KW-0175">Coiled coil</keyword>
<name>A0A9C5YUA5_9MUSC</name>
<evidence type="ECO:0000259" key="3">
    <source>
        <dbReference type="PROSITE" id="PS50011"/>
    </source>
</evidence>
<dbReference type="InterPro" id="IPR000719">
    <property type="entry name" value="Prot_kinase_dom"/>
</dbReference>
<protein>
    <submittedName>
        <fullName evidence="5">Uncharacterized protein LOC119635545 isoform X1</fullName>
    </submittedName>
</protein>
<dbReference type="KEGG" id="gfs:119635545"/>
<dbReference type="PANTHER" id="PTHR47907">
    <property type="entry name" value="PROTEIN KINASE DOMAIN-CONTAINING PROTEIN"/>
    <property type="match status" value="1"/>
</dbReference>
<feature type="compositionally biased region" description="Low complexity" evidence="2">
    <location>
        <begin position="1111"/>
        <end position="1126"/>
    </location>
</feature>
<accession>A0A9C5YUA5</accession>
<feature type="compositionally biased region" description="Polar residues" evidence="2">
    <location>
        <begin position="520"/>
        <end position="537"/>
    </location>
</feature>
<evidence type="ECO:0000313" key="4">
    <source>
        <dbReference type="Proteomes" id="UP000092443"/>
    </source>
</evidence>
<feature type="region of interest" description="Disordered" evidence="2">
    <location>
        <begin position="1619"/>
        <end position="1658"/>
    </location>
</feature>
<feature type="compositionally biased region" description="Acidic residues" evidence="2">
    <location>
        <begin position="866"/>
        <end position="877"/>
    </location>
</feature>
<dbReference type="PANTHER" id="PTHR47907:SF5">
    <property type="entry name" value="AP2 ASSOCIATED KINASE 1"/>
    <property type="match status" value="1"/>
</dbReference>
<feature type="compositionally biased region" description="Low complexity" evidence="2">
    <location>
        <begin position="1624"/>
        <end position="1650"/>
    </location>
</feature>
<dbReference type="PROSITE" id="PS50011">
    <property type="entry name" value="PROTEIN_KINASE_DOM"/>
    <property type="match status" value="1"/>
</dbReference>
<dbReference type="PROSITE" id="PS00108">
    <property type="entry name" value="PROTEIN_KINASE_ST"/>
    <property type="match status" value="1"/>
</dbReference>
<dbReference type="CDD" id="cd14037">
    <property type="entry name" value="STKc_NAK_like"/>
    <property type="match status" value="1"/>
</dbReference>
<evidence type="ECO:0000256" key="2">
    <source>
        <dbReference type="SAM" id="MobiDB-lite"/>
    </source>
</evidence>
<reference evidence="5" key="1">
    <citation type="submission" date="2025-08" db="UniProtKB">
        <authorList>
            <consortium name="RefSeq"/>
        </authorList>
    </citation>
    <scope>IDENTIFICATION</scope>
    <source>
        <tissue evidence="5">Whole body pupa</tissue>
    </source>
</reference>
<dbReference type="Pfam" id="PF00069">
    <property type="entry name" value="Pkinase"/>
    <property type="match status" value="1"/>
</dbReference>
<dbReference type="Gene3D" id="1.10.510.10">
    <property type="entry name" value="Transferase(Phosphotransferase) domain 1"/>
    <property type="match status" value="1"/>
</dbReference>
<proteinExistence type="predicted"/>
<dbReference type="SMART" id="SM00220">
    <property type="entry name" value="S_TKc"/>
    <property type="match status" value="1"/>
</dbReference>
<gene>
    <name evidence="5" type="primary">LOC119635545</name>
</gene>
<feature type="compositionally biased region" description="Basic and acidic residues" evidence="2">
    <location>
        <begin position="1131"/>
        <end position="1142"/>
    </location>
</feature>
<dbReference type="GeneID" id="119635545"/>
<dbReference type="GO" id="GO:0004672">
    <property type="term" value="F:protein kinase activity"/>
    <property type="evidence" value="ECO:0007669"/>
    <property type="project" value="InterPro"/>
</dbReference>
<dbReference type="RefSeq" id="XP_037886318.1">
    <property type="nucleotide sequence ID" value="XM_038030390.1"/>
</dbReference>
<dbReference type="SUPFAM" id="SSF56112">
    <property type="entry name" value="Protein kinase-like (PK-like)"/>
    <property type="match status" value="1"/>
</dbReference>
<feature type="region of interest" description="Disordered" evidence="2">
    <location>
        <begin position="520"/>
        <end position="543"/>
    </location>
</feature>
<feature type="compositionally biased region" description="Low complexity" evidence="2">
    <location>
        <begin position="670"/>
        <end position="689"/>
    </location>
</feature>
<feature type="region of interest" description="Disordered" evidence="2">
    <location>
        <begin position="1576"/>
        <end position="1599"/>
    </location>
</feature>
<feature type="domain" description="Protein kinase" evidence="3">
    <location>
        <begin position="43"/>
        <end position="309"/>
    </location>
</feature>
<evidence type="ECO:0000256" key="1">
    <source>
        <dbReference type="SAM" id="Coils"/>
    </source>
</evidence>
<feature type="coiled-coil region" evidence="1">
    <location>
        <begin position="937"/>
        <end position="964"/>
    </location>
</feature>
<feature type="region of interest" description="Disordered" evidence="2">
    <location>
        <begin position="362"/>
        <end position="405"/>
    </location>
</feature>
<organism evidence="4 5">
    <name type="scientific">Glossina fuscipes</name>
    <dbReference type="NCBI Taxonomy" id="7396"/>
    <lineage>
        <taxon>Eukaryota</taxon>
        <taxon>Metazoa</taxon>
        <taxon>Ecdysozoa</taxon>
        <taxon>Arthropoda</taxon>
        <taxon>Hexapoda</taxon>
        <taxon>Insecta</taxon>
        <taxon>Pterygota</taxon>
        <taxon>Neoptera</taxon>
        <taxon>Endopterygota</taxon>
        <taxon>Diptera</taxon>
        <taxon>Brachycera</taxon>
        <taxon>Muscomorpha</taxon>
        <taxon>Hippoboscoidea</taxon>
        <taxon>Glossinidae</taxon>
        <taxon>Glossina</taxon>
    </lineage>
</organism>
<feature type="compositionally biased region" description="Polar residues" evidence="2">
    <location>
        <begin position="1576"/>
        <end position="1591"/>
    </location>
</feature>
<dbReference type="GO" id="GO:0005524">
    <property type="term" value="F:ATP binding"/>
    <property type="evidence" value="ECO:0007669"/>
    <property type="project" value="InterPro"/>
</dbReference>
<feature type="region of interest" description="Disordered" evidence="2">
    <location>
        <begin position="1251"/>
        <end position="1271"/>
    </location>
</feature>
<feature type="region of interest" description="Disordered" evidence="2">
    <location>
        <begin position="856"/>
        <end position="877"/>
    </location>
</feature>
<dbReference type="InterPro" id="IPR008271">
    <property type="entry name" value="Ser/Thr_kinase_AS"/>
</dbReference>
<sequence>MKKIFSKFDKNEKLESLNYNTSTKETRDASFVGKVFTVGRVTVTVEDVLAEGGFAMVFLAKANTGNAKYALKRMYVNNEHDLNVAKREIQIASNLSGHKNIIGYVDSSITHCSNGVCEVLLLMPYCKQHMLAMMNARLQIGFTESEVLQIFCDIVEAVSRLHYCQTPIIHRDLKVENILLNDAGNYVLCDFGSATAKILNPQQHGVTAVEEEIQKYTTLSYRAPEMIDLYSGKNITTKADIWALGCLLYKLCFFTLPFGESTLAIQNGTFSIPDNSKYSKGMHQLIKFMLEPDMEKRPNIWQVAEVAFHLNNKENPVQNLHKSSPVNLDQLVVPPFEAEAKRISSAAAAAIKAAKPQTVNIESGTSVAPRQRPKGSSAVHGPNPLGLGLPPSPSPRNNITSPQPQVPPQCVVEQFQANFPTVTPVLQNSVNASATTVLPAATPVAAATQLIKTNPNDMANTQNPPAEILNSLFESTVYPDPFSETSPSAPLAIDAEPTAADQACINAGDMSGIVGDGDNVTSSNLLSPPKAINNSTSGHRRNVSDTSAFNKTFANETSQFLAPYDQSVKSRSGGSSTGSGGDAAAVSNSFGGSNPSLFGGVMSQSSISHAELTTAQQQASGMNRPTIAETVGARVDAWNPFEEQPFSQMTEDHIFEAEFDKIRQRGSQGSITAKSASTTSTLTPTENNNSGVPMIGSANSVPSSCVPSQTSISNNAIISTSHIPEDPFGSAPFSLPPGLREKAACLRKTGAKYFMVNHCAASTPTVLSSATSSAAALAAVCGTTSSTSSKWLLSPTLEVSSEEKTSLINNLKTDSEEAGKTIGGDDALVSMTSAGTNLALASTNFVKLPLEDRNKYEKLRSNDQPTSDDSDDSEFFQEDCNTVSSNSKKAKFKQIVTNNIPDTIHKIQQAAYHKVDKTQIKVPIVKKLRHTTTKRPSTAAQQAAQQLNVVLEKHEQQNQQAAAIAAVVAAADEAAKDEGDADSIGSASDLRAEDDDFFDENQMNTIATGNRYKRPDVDGISESVKTCSSSAYHAECESVTTHEDDVSRVVVKVRMRKKDRMAAAVAAATGDSVLTAGLAGDESELSPCSSDFLNKLGDKPLLLDDELDYGSADSDTRSQSSSDDNSNGYVKVDDANKQRETIESDLVEPELDVFAMAPFKMPPGLPLRRRSKTEAANSLATPKTTIKIASITPQVEIWSSTPIKAEACSDFADFSISTPLEETPVSIIPEQLDDFNEPIFNPFVAPLPLHPTSSSSASSSRMDYGQPGQVQSSSHYGLVTVVNTIPAVETPQRDLFDSEPFPQVISKCINVNNIDIVNFEQNNNSNKLSNIVQIKTKHTPSSLPINKTKAIPQQLKKPLIGHLNDPVTSSNIMNPQRDTKSQLVTVNHSIIINKTPEPSSALQTQNQSIANQTLIPKASQCNATTPCASIPSSVKQNSLSNPKVSNKSHVINIMTPITCPSSVSSVSKQVISVSTSQASNLNSAKHSIVLSVPSPAIPTSIVTVTSSSNAIKSINSSKPIPPHLAPNSSTDQALFPIADMGFVQISQERCSDFTPDDEEEPVVVNSKHVDKDMTHVTASNGQNAVTSSTNVLKDKHKEKKSHLTVRTLPGKISQKVKGHSYKKVLSSSSPVTSNLTSSLGSTTSLTLGSSKQKHQRLQCKSHEDEYDDEDDYVNISYSNNNKHSKTFSLKSNNVTPATNSFQSNSIQNSAKTGFSNMSFEDFPSDHEMDRMAQKTVIPFEVVRNEKMLLEAEKKFGSLKRRNNLFS</sequence>